<dbReference type="CDD" id="cd17541">
    <property type="entry name" value="REC_CheB-like"/>
    <property type="match status" value="1"/>
</dbReference>
<dbReference type="EMBL" id="DSUH01000223">
    <property type="protein sequence ID" value="HGU33087.1"/>
    <property type="molecule type" value="Genomic_DNA"/>
</dbReference>
<comment type="function">
    <text evidence="5">Involved in chemotaxis. Part of a chemotaxis signal transduction system that modulates chemotaxis in response to various stimuli. Catalyzes the demethylation of specific methylglutamate residues introduced into the chemoreceptors (methyl-accepting chemotaxis proteins or MCP) by CheR. Also mediates the irreversible deamidation of specific glutamine residues to glutamic acid.</text>
</comment>
<dbReference type="Gene3D" id="3.40.50.180">
    <property type="entry name" value="Methylesterase CheB, C-terminal domain"/>
    <property type="match status" value="1"/>
</dbReference>
<keyword evidence="3 5" id="KW-0378">Hydrolase</keyword>
<dbReference type="InterPro" id="IPR035909">
    <property type="entry name" value="CheB_C"/>
</dbReference>
<keyword evidence="5 7" id="KW-0597">Phosphoprotein</keyword>
<comment type="caution">
    <text evidence="11">The sequence shown here is derived from an EMBL/GenBank/DDBJ whole genome shotgun (WGS) entry which is preliminary data.</text>
</comment>
<evidence type="ECO:0000256" key="1">
    <source>
        <dbReference type="ARBA" id="ARBA00022490"/>
    </source>
</evidence>
<dbReference type="Pfam" id="PF01339">
    <property type="entry name" value="CheB_methylest"/>
    <property type="match status" value="1"/>
</dbReference>
<keyword evidence="1 5" id="KW-0963">Cytoplasm</keyword>
<evidence type="ECO:0000259" key="9">
    <source>
        <dbReference type="PROSITE" id="PS50110"/>
    </source>
</evidence>
<feature type="region of interest" description="Disordered" evidence="8">
    <location>
        <begin position="128"/>
        <end position="152"/>
    </location>
</feature>
<gene>
    <name evidence="5" type="primary">cheB</name>
    <name evidence="11" type="ORF">ENS29_09555</name>
</gene>
<feature type="active site" evidence="5 6">
    <location>
        <position position="165"/>
    </location>
</feature>
<dbReference type="InterPro" id="IPR011006">
    <property type="entry name" value="CheY-like_superfamily"/>
</dbReference>
<feature type="modified residue" description="4-aspartylphosphate" evidence="5 7">
    <location>
        <position position="54"/>
    </location>
</feature>
<evidence type="ECO:0000256" key="4">
    <source>
        <dbReference type="ARBA" id="ARBA00048267"/>
    </source>
</evidence>
<feature type="active site" evidence="5 6">
    <location>
        <position position="287"/>
    </location>
</feature>
<dbReference type="InterPro" id="IPR000673">
    <property type="entry name" value="Sig_transdc_resp-reg_Me-estase"/>
</dbReference>
<dbReference type="GO" id="GO:0008984">
    <property type="term" value="F:protein-glutamate methylesterase activity"/>
    <property type="evidence" value="ECO:0007669"/>
    <property type="project" value="UniProtKB-UniRule"/>
</dbReference>
<keyword evidence="2 5" id="KW-0145">Chemotaxis</keyword>
<comment type="PTM">
    <text evidence="5">Phosphorylated by CheA. Phosphorylation of the N-terminal regulatory domain activates the methylesterase activity.</text>
</comment>
<dbReference type="InterPro" id="IPR001789">
    <property type="entry name" value="Sig_transdc_resp-reg_receiver"/>
</dbReference>
<proteinExistence type="inferred from homology"/>
<feature type="domain" description="CheB-type methylesterase" evidence="10">
    <location>
        <begin position="153"/>
        <end position="345"/>
    </location>
</feature>
<evidence type="ECO:0000256" key="5">
    <source>
        <dbReference type="HAMAP-Rule" id="MF_00099"/>
    </source>
</evidence>
<evidence type="ECO:0000256" key="7">
    <source>
        <dbReference type="PROSITE-ProRule" id="PRU00169"/>
    </source>
</evidence>
<dbReference type="CDD" id="cd16432">
    <property type="entry name" value="CheB_Rec"/>
    <property type="match status" value="1"/>
</dbReference>
<accession>A0A7C4MQ51</accession>
<dbReference type="NCBIfam" id="NF009206">
    <property type="entry name" value="PRK12555.1"/>
    <property type="match status" value="1"/>
</dbReference>
<feature type="active site" evidence="5 6">
    <location>
        <position position="191"/>
    </location>
</feature>
<dbReference type="EC" id="3.5.1.44" evidence="5"/>
<dbReference type="SUPFAM" id="SSF52172">
    <property type="entry name" value="CheY-like"/>
    <property type="match status" value="1"/>
</dbReference>
<organism evidence="11">
    <name type="scientific">Desulfatirhabdium butyrativorans</name>
    <dbReference type="NCBI Taxonomy" id="340467"/>
    <lineage>
        <taxon>Bacteria</taxon>
        <taxon>Pseudomonadati</taxon>
        <taxon>Thermodesulfobacteriota</taxon>
        <taxon>Desulfobacteria</taxon>
        <taxon>Desulfobacterales</taxon>
        <taxon>Desulfatirhabdiaceae</taxon>
        <taxon>Desulfatirhabdium</taxon>
    </lineage>
</organism>
<evidence type="ECO:0000256" key="6">
    <source>
        <dbReference type="PROSITE-ProRule" id="PRU00050"/>
    </source>
</evidence>
<comment type="catalytic activity">
    <reaction evidence="5">
        <text>L-glutaminyl-[protein] + H2O = L-glutamyl-[protein] + NH4(+)</text>
        <dbReference type="Rhea" id="RHEA:16441"/>
        <dbReference type="Rhea" id="RHEA-COMP:10207"/>
        <dbReference type="Rhea" id="RHEA-COMP:10208"/>
        <dbReference type="ChEBI" id="CHEBI:15377"/>
        <dbReference type="ChEBI" id="CHEBI:28938"/>
        <dbReference type="ChEBI" id="CHEBI:29973"/>
        <dbReference type="ChEBI" id="CHEBI:30011"/>
        <dbReference type="EC" id="3.5.1.44"/>
    </reaction>
</comment>
<evidence type="ECO:0000313" key="11">
    <source>
        <dbReference type="EMBL" id="HGU33087.1"/>
    </source>
</evidence>
<dbReference type="NCBIfam" id="NF001965">
    <property type="entry name" value="PRK00742.1"/>
    <property type="match status" value="1"/>
</dbReference>
<comment type="domain">
    <text evidence="5">Contains a C-terminal catalytic domain, and an N-terminal region which modulates catalytic activity.</text>
</comment>
<dbReference type="GO" id="GO:0050568">
    <property type="term" value="F:protein-glutamine glutaminase activity"/>
    <property type="evidence" value="ECO:0007669"/>
    <property type="project" value="UniProtKB-UniRule"/>
</dbReference>
<evidence type="ECO:0000259" key="10">
    <source>
        <dbReference type="PROSITE" id="PS50122"/>
    </source>
</evidence>
<dbReference type="PIRSF" id="PIRSF000876">
    <property type="entry name" value="RR_chemtxs_CheB"/>
    <property type="match status" value="1"/>
</dbReference>
<dbReference type="SUPFAM" id="SSF52738">
    <property type="entry name" value="Methylesterase CheB, C-terminal domain"/>
    <property type="match status" value="1"/>
</dbReference>
<feature type="compositionally biased region" description="Polar residues" evidence="8">
    <location>
        <begin position="141"/>
        <end position="152"/>
    </location>
</feature>
<evidence type="ECO:0000256" key="3">
    <source>
        <dbReference type="ARBA" id="ARBA00022801"/>
    </source>
</evidence>
<feature type="domain" description="Response regulatory" evidence="9">
    <location>
        <begin position="3"/>
        <end position="120"/>
    </location>
</feature>
<comment type="catalytic activity">
    <reaction evidence="4 5">
        <text>[protein]-L-glutamate 5-O-methyl ester + H2O = L-glutamyl-[protein] + methanol + H(+)</text>
        <dbReference type="Rhea" id="RHEA:23236"/>
        <dbReference type="Rhea" id="RHEA-COMP:10208"/>
        <dbReference type="Rhea" id="RHEA-COMP:10311"/>
        <dbReference type="ChEBI" id="CHEBI:15377"/>
        <dbReference type="ChEBI" id="CHEBI:15378"/>
        <dbReference type="ChEBI" id="CHEBI:17790"/>
        <dbReference type="ChEBI" id="CHEBI:29973"/>
        <dbReference type="ChEBI" id="CHEBI:82795"/>
        <dbReference type="EC" id="3.1.1.61"/>
    </reaction>
</comment>
<dbReference type="AlphaFoldDB" id="A0A7C4MQ51"/>
<dbReference type="Gene3D" id="3.40.50.2300">
    <property type="match status" value="1"/>
</dbReference>
<sequence>MIKVLIVDDSAIVRKVLTEELSKCSDIEIVGTAVDPYVAREKIAKVRPDVLTLDLEMPRMDGLSFLAKLMKHYPMPVVVLSSLTPKNSELAIKALELGAVDVLAKPSTAYSTQNVAQQLIRSIRAASTATIRRPSDRSGRTQESPIQSSGLLSQTTHKVIAIGASTGGTKAIEEVLLRMPGTSPGTVIVQHMPEHFTTSFAKRLNDICPMEVREAKDNEFVTPGVALIAPGNRHMVLQRSGGNYLVRIKNGPLVHYQRPSVDVLFQSVAAAAGKNAVGVLLTGMGADGAKGLLEMKQAGAATIAQSEATCVVYGMPKEAVKLGAADRIVDLEKIPAAIIEALQAEGKAAGN</sequence>
<dbReference type="SMART" id="SM00448">
    <property type="entry name" value="REC"/>
    <property type="match status" value="1"/>
</dbReference>
<comment type="subcellular location">
    <subcellularLocation>
        <location evidence="5">Cytoplasm</location>
    </subcellularLocation>
</comment>
<dbReference type="EC" id="3.1.1.61" evidence="5"/>
<dbReference type="HAMAP" id="MF_00099">
    <property type="entry name" value="CheB_chemtxs"/>
    <property type="match status" value="1"/>
</dbReference>
<dbReference type="PANTHER" id="PTHR42872">
    <property type="entry name" value="PROTEIN-GLUTAMATE METHYLESTERASE/PROTEIN-GLUTAMINE GLUTAMINASE"/>
    <property type="match status" value="1"/>
</dbReference>
<dbReference type="PANTHER" id="PTHR42872:SF6">
    <property type="entry name" value="PROTEIN-GLUTAMATE METHYLESTERASE_PROTEIN-GLUTAMINE GLUTAMINASE"/>
    <property type="match status" value="1"/>
</dbReference>
<protein>
    <recommendedName>
        <fullName evidence="5">Protein-glutamate methylesterase/protein-glutamine glutaminase</fullName>
        <ecNumber evidence="5">3.1.1.61</ecNumber>
        <ecNumber evidence="5">3.5.1.44</ecNumber>
    </recommendedName>
</protein>
<reference evidence="11" key="1">
    <citation type="journal article" date="2020" name="mSystems">
        <title>Genome- and Community-Level Interaction Insights into Carbon Utilization and Element Cycling Functions of Hydrothermarchaeota in Hydrothermal Sediment.</title>
        <authorList>
            <person name="Zhou Z."/>
            <person name="Liu Y."/>
            <person name="Xu W."/>
            <person name="Pan J."/>
            <person name="Luo Z.H."/>
            <person name="Li M."/>
        </authorList>
    </citation>
    <scope>NUCLEOTIDE SEQUENCE [LARGE SCALE GENOMIC DNA]</scope>
    <source>
        <strain evidence="11">SpSt-477</strain>
    </source>
</reference>
<dbReference type="InterPro" id="IPR008248">
    <property type="entry name" value="CheB-like"/>
</dbReference>
<evidence type="ECO:0000256" key="8">
    <source>
        <dbReference type="SAM" id="MobiDB-lite"/>
    </source>
</evidence>
<name>A0A7C4MQ51_9BACT</name>
<evidence type="ECO:0000256" key="2">
    <source>
        <dbReference type="ARBA" id="ARBA00022500"/>
    </source>
</evidence>
<dbReference type="Pfam" id="PF00072">
    <property type="entry name" value="Response_reg"/>
    <property type="match status" value="1"/>
</dbReference>
<dbReference type="GO" id="GO:0005737">
    <property type="term" value="C:cytoplasm"/>
    <property type="evidence" value="ECO:0007669"/>
    <property type="project" value="UniProtKB-SubCell"/>
</dbReference>
<dbReference type="GO" id="GO:0006935">
    <property type="term" value="P:chemotaxis"/>
    <property type="evidence" value="ECO:0007669"/>
    <property type="project" value="UniProtKB-UniRule"/>
</dbReference>
<dbReference type="PROSITE" id="PS50110">
    <property type="entry name" value="RESPONSE_REGULATORY"/>
    <property type="match status" value="1"/>
</dbReference>
<dbReference type="PROSITE" id="PS50122">
    <property type="entry name" value="CHEB"/>
    <property type="match status" value="1"/>
</dbReference>
<comment type="similarity">
    <text evidence="5">Belongs to the CheB family.</text>
</comment>
<dbReference type="GO" id="GO:0000156">
    <property type="term" value="F:phosphorelay response regulator activity"/>
    <property type="evidence" value="ECO:0007669"/>
    <property type="project" value="InterPro"/>
</dbReference>